<sequence>MNDHAGSLLPEGARLVHIGPHKTGSTAIQMAFFHAPEGLLEEHGVRYATGVRHRPDKAGWALGLDGHPAGAAKPPAMRWDQLVEKVTTAGRRRVCVSNEDFGRAFPQQVERIVSDFGRDQVHVISVARRLDRYLPSQWQERVKAGERRTFEEWLRLVLAPEKTGWEWRNVWFGHDIGSLVGRWTAEVPPERYTLVLSDETDRELIPNTFEDMLGLPRHTLKPDPARSNRGLAWSETELIRQVNMLFEEHGWDRAVRREFVRHGVLTDMGRRPTPEGPKNPPFPAWAVDRLHELGDRRVEQARSLGVRVVGDPEAMRTPDGVPVVDGPAVAPGVDAAVAAAALAKVVDVAVRSRAGAGKKTQEGSSA</sequence>
<name>A0A7X0VAK3_9ACTN</name>
<keyword evidence="2" id="KW-1185">Reference proteome</keyword>
<dbReference type="AlphaFoldDB" id="A0A7X0VAK3"/>
<protein>
    <recommendedName>
        <fullName evidence="3">Sulfotransferase family protein</fullName>
    </recommendedName>
</protein>
<reference evidence="1 2" key="1">
    <citation type="submission" date="2020-08" db="EMBL/GenBank/DDBJ databases">
        <authorList>
            <person name="Seo M.-J."/>
        </authorList>
    </citation>
    <scope>NUCLEOTIDE SEQUENCE [LARGE SCALE GENOMIC DNA]</scope>
    <source>
        <strain evidence="1 2">KIGAM211</strain>
    </source>
</reference>
<evidence type="ECO:0008006" key="3">
    <source>
        <dbReference type="Google" id="ProtNLM"/>
    </source>
</evidence>
<dbReference type="Proteomes" id="UP000523955">
    <property type="component" value="Unassembled WGS sequence"/>
</dbReference>
<gene>
    <name evidence="1" type="ORF">H5V45_08885</name>
</gene>
<evidence type="ECO:0000313" key="2">
    <source>
        <dbReference type="Proteomes" id="UP000523955"/>
    </source>
</evidence>
<proteinExistence type="predicted"/>
<accession>A0A7X0VAK3</accession>
<comment type="caution">
    <text evidence="1">The sequence shown here is derived from an EMBL/GenBank/DDBJ whole genome shotgun (WGS) entry which is preliminary data.</text>
</comment>
<dbReference type="InterPro" id="IPR027417">
    <property type="entry name" value="P-loop_NTPase"/>
</dbReference>
<dbReference type="EMBL" id="JACKXE010000001">
    <property type="protein sequence ID" value="MBB6627435.1"/>
    <property type="molecule type" value="Genomic_DNA"/>
</dbReference>
<dbReference type="RefSeq" id="WP_185252596.1">
    <property type="nucleotide sequence ID" value="NZ_JACKXE010000001.1"/>
</dbReference>
<organism evidence="1 2">
    <name type="scientific">Nocardioides luti</name>
    <dbReference type="NCBI Taxonomy" id="2761101"/>
    <lineage>
        <taxon>Bacteria</taxon>
        <taxon>Bacillati</taxon>
        <taxon>Actinomycetota</taxon>
        <taxon>Actinomycetes</taxon>
        <taxon>Propionibacteriales</taxon>
        <taxon>Nocardioidaceae</taxon>
        <taxon>Nocardioides</taxon>
    </lineage>
</organism>
<evidence type="ECO:0000313" key="1">
    <source>
        <dbReference type="EMBL" id="MBB6627435.1"/>
    </source>
</evidence>
<dbReference type="SUPFAM" id="SSF52540">
    <property type="entry name" value="P-loop containing nucleoside triphosphate hydrolases"/>
    <property type="match status" value="1"/>
</dbReference>